<reference evidence="1 2" key="1">
    <citation type="submission" date="2020-07" db="EMBL/GenBank/DDBJ databases">
        <title>Genomic Encyclopedia of Type Strains, Phase IV (KMG-V): Genome sequencing to study the core and pangenomes of soil and plant-associated prokaryotes.</title>
        <authorList>
            <person name="Whitman W."/>
        </authorList>
    </citation>
    <scope>NUCLEOTIDE SEQUENCE [LARGE SCALE GENOMIC DNA]</scope>
    <source>
        <strain evidence="1 2">RH2WT43</strain>
    </source>
</reference>
<dbReference type="Proteomes" id="UP000550401">
    <property type="component" value="Unassembled WGS sequence"/>
</dbReference>
<dbReference type="RefSeq" id="WP_182530359.1">
    <property type="nucleotide sequence ID" value="NZ_JACGXL010000002.1"/>
</dbReference>
<comment type="caution">
    <text evidence="1">The sequence shown here is derived from an EMBL/GenBank/DDBJ whole genome shotgun (WGS) entry which is preliminary data.</text>
</comment>
<accession>A0A839EY10</accession>
<evidence type="ECO:0000313" key="1">
    <source>
        <dbReference type="EMBL" id="MBA8887276.1"/>
    </source>
</evidence>
<gene>
    <name evidence="1" type="ORF">FHW12_001490</name>
</gene>
<evidence type="ECO:0000313" key="2">
    <source>
        <dbReference type="Proteomes" id="UP000550401"/>
    </source>
</evidence>
<keyword evidence="2" id="KW-1185">Reference proteome</keyword>
<dbReference type="AlphaFoldDB" id="A0A839EY10"/>
<name>A0A839EY10_9GAMM</name>
<dbReference type="EMBL" id="JACGXL010000002">
    <property type="protein sequence ID" value="MBA8887276.1"/>
    <property type="molecule type" value="Genomic_DNA"/>
</dbReference>
<sequence length="61" mass="6786">MSNIATMSINPLFLRHDLMIELGRLEMAIEGARSEAPSNTSLDQLETRFAKINEALSRLPA</sequence>
<protein>
    <submittedName>
        <fullName evidence="1">Uncharacterized protein</fullName>
    </submittedName>
</protein>
<organism evidence="1 2">
    <name type="scientific">Dokdonella fugitiva</name>
    <dbReference type="NCBI Taxonomy" id="328517"/>
    <lineage>
        <taxon>Bacteria</taxon>
        <taxon>Pseudomonadati</taxon>
        <taxon>Pseudomonadota</taxon>
        <taxon>Gammaproteobacteria</taxon>
        <taxon>Lysobacterales</taxon>
        <taxon>Rhodanobacteraceae</taxon>
        <taxon>Dokdonella</taxon>
    </lineage>
</organism>
<proteinExistence type="predicted"/>